<name>A0ABX1M3F5_9CYAN</name>
<accession>A0ABX1M3F5</accession>
<comment type="caution">
    <text evidence="2">The sequence shown here is derived from an EMBL/GenBank/DDBJ whole genome shotgun (WGS) entry which is preliminary data.</text>
</comment>
<dbReference type="Proteomes" id="UP000738376">
    <property type="component" value="Unassembled WGS sequence"/>
</dbReference>
<feature type="compositionally biased region" description="Polar residues" evidence="1">
    <location>
        <begin position="11"/>
        <end position="21"/>
    </location>
</feature>
<evidence type="ECO:0000313" key="3">
    <source>
        <dbReference type="Proteomes" id="UP000738376"/>
    </source>
</evidence>
<protein>
    <submittedName>
        <fullName evidence="2">Uncharacterized protein</fullName>
    </submittedName>
</protein>
<keyword evidence="3" id="KW-1185">Reference proteome</keyword>
<feature type="region of interest" description="Disordered" evidence="1">
    <location>
        <begin position="1"/>
        <end position="25"/>
    </location>
</feature>
<organism evidence="2 3">
    <name type="scientific">Pseudanabaena yagii GIHE-NHR1</name>
    <dbReference type="NCBI Taxonomy" id="2722753"/>
    <lineage>
        <taxon>Bacteria</taxon>
        <taxon>Bacillati</taxon>
        <taxon>Cyanobacteriota</taxon>
        <taxon>Cyanophyceae</taxon>
        <taxon>Pseudanabaenales</taxon>
        <taxon>Pseudanabaenaceae</taxon>
        <taxon>Pseudanabaena</taxon>
        <taxon>Pseudanabaena yagii</taxon>
    </lineage>
</organism>
<sequence>MTAPTPEENSRNLGSATQSRQQLRHERVQKVVKGLGIGAGGSELLGMGWLIFLGQPN</sequence>
<dbReference type="RefSeq" id="WP_169365548.1">
    <property type="nucleotide sequence ID" value="NZ_JAAVJL010000003.1"/>
</dbReference>
<gene>
    <name evidence="2" type="ORF">HC246_21920</name>
</gene>
<evidence type="ECO:0000313" key="2">
    <source>
        <dbReference type="EMBL" id="NMF60612.1"/>
    </source>
</evidence>
<reference evidence="2 3" key="1">
    <citation type="submission" date="2020-03" db="EMBL/GenBank/DDBJ databases">
        <title>Draft Genome Sequence of 2-Methylisoborneol Producing Pseudanabaena yagii Strain GIHE-NHR1 Isolated from North Han River in South Korea.</title>
        <authorList>
            <person name="Jeong J."/>
        </authorList>
    </citation>
    <scope>NUCLEOTIDE SEQUENCE [LARGE SCALE GENOMIC DNA]</scope>
    <source>
        <strain evidence="2 3">GIHE-NHR1</strain>
    </source>
</reference>
<dbReference type="EMBL" id="JAAVJL010000003">
    <property type="protein sequence ID" value="NMF60612.1"/>
    <property type="molecule type" value="Genomic_DNA"/>
</dbReference>
<proteinExistence type="predicted"/>
<evidence type="ECO:0000256" key="1">
    <source>
        <dbReference type="SAM" id="MobiDB-lite"/>
    </source>
</evidence>